<name>A0AAF3EPA6_9BILA</name>
<evidence type="ECO:0000256" key="1">
    <source>
        <dbReference type="ARBA" id="ARBA00023002"/>
    </source>
</evidence>
<dbReference type="InterPro" id="IPR036291">
    <property type="entry name" value="NAD(P)-bd_dom_sf"/>
</dbReference>
<accession>A0AAF3EPA6</accession>
<dbReference type="PRINTS" id="PR00080">
    <property type="entry name" value="SDRFAMILY"/>
</dbReference>
<dbReference type="Proteomes" id="UP000887575">
    <property type="component" value="Unassembled WGS sequence"/>
</dbReference>
<evidence type="ECO:0000313" key="2">
    <source>
        <dbReference type="Proteomes" id="UP000887575"/>
    </source>
</evidence>
<proteinExistence type="predicted"/>
<evidence type="ECO:0008006" key="4">
    <source>
        <dbReference type="Google" id="ProtNLM"/>
    </source>
</evidence>
<dbReference type="AlphaFoldDB" id="A0AAF3EPA6"/>
<organism evidence="2 3">
    <name type="scientific">Mesorhabditis belari</name>
    <dbReference type="NCBI Taxonomy" id="2138241"/>
    <lineage>
        <taxon>Eukaryota</taxon>
        <taxon>Metazoa</taxon>
        <taxon>Ecdysozoa</taxon>
        <taxon>Nematoda</taxon>
        <taxon>Chromadorea</taxon>
        <taxon>Rhabditida</taxon>
        <taxon>Rhabditina</taxon>
        <taxon>Rhabditomorpha</taxon>
        <taxon>Rhabditoidea</taxon>
        <taxon>Rhabditidae</taxon>
        <taxon>Mesorhabditinae</taxon>
        <taxon>Mesorhabditis</taxon>
    </lineage>
</organism>
<dbReference type="SUPFAM" id="SSF51735">
    <property type="entry name" value="NAD(P)-binding Rossmann-fold domains"/>
    <property type="match status" value="1"/>
</dbReference>
<dbReference type="PANTHER" id="PTHR43975:SF2">
    <property type="entry name" value="EG:BACR7A4.14 PROTEIN-RELATED"/>
    <property type="match status" value="1"/>
</dbReference>
<dbReference type="WBParaSite" id="MBELARI_LOCUS15900">
    <property type="protein sequence ID" value="MBELARI_LOCUS15900"/>
    <property type="gene ID" value="MBELARI_LOCUS15900"/>
</dbReference>
<keyword evidence="1" id="KW-0560">Oxidoreductase</keyword>
<dbReference type="InterPro" id="IPR020904">
    <property type="entry name" value="Sc_DH/Rdtase_CS"/>
</dbReference>
<dbReference type="GO" id="GO:0016491">
    <property type="term" value="F:oxidoreductase activity"/>
    <property type="evidence" value="ECO:0007669"/>
    <property type="project" value="UniProtKB-KW"/>
</dbReference>
<dbReference type="InterPro" id="IPR002347">
    <property type="entry name" value="SDR_fam"/>
</dbReference>
<dbReference type="Pfam" id="PF13561">
    <property type="entry name" value="adh_short_C2"/>
    <property type="match status" value="1"/>
</dbReference>
<reference evidence="3" key="1">
    <citation type="submission" date="2024-02" db="UniProtKB">
        <authorList>
            <consortium name="WormBaseParasite"/>
        </authorList>
    </citation>
    <scope>IDENTIFICATION</scope>
</reference>
<dbReference type="PROSITE" id="PS00061">
    <property type="entry name" value="ADH_SHORT"/>
    <property type="match status" value="1"/>
</dbReference>
<dbReference type="FunFam" id="3.40.50.720:FF:000084">
    <property type="entry name" value="Short-chain dehydrogenase reductase"/>
    <property type="match status" value="1"/>
</dbReference>
<sequence length="244" mass="26130">MFQKFHKNTSGFAISITARSGEGLEKTKKECVAAGIKEDKVVITVGDLMLAETAEKVVKNTIEKLGSIDVLVNNTGFLHFGAISTSTIEDFDKQMNLNLRSLHQLTRLVIPHILKSKGNIVNVSSAGSQMPVPGCGFYCMSKAALDMYTKCLALELAPQGVRVNSINPGLVMTEFSVNAGLADATNKKERYNQLGATNPIGRAASPEEIAKTIYFLASKSSAFTTGTIMISDGGRLLGTAPQLK</sequence>
<dbReference type="Gene3D" id="3.40.50.720">
    <property type="entry name" value="NAD(P)-binding Rossmann-like Domain"/>
    <property type="match status" value="1"/>
</dbReference>
<dbReference type="PANTHER" id="PTHR43975">
    <property type="entry name" value="ZGC:101858"/>
    <property type="match status" value="1"/>
</dbReference>
<evidence type="ECO:0000313" key="3">
    <source>
        <dbReference type="WBParaSite" id="MBELARI_LOCUS15900"/>
    </source>
</evidence>
<keyword evidence="2" id="KW-1185">Reference proteome</keyword>
<protein>
    <recommendedName>
        <fullName evidence="4">Short-chain dehydrogenase</fullName>
    </recommendedName>
</protein>
<dbReference type="PRINTS" id="PR00081">
    <property type="entry name" value="GDHRDH"/>
</dbReference>